<dbReference type="Gene3D" id="2.130.10.10">
    <property type="entry name" value="YVTN repeat-like/Quinoprotein amine dehydrogenase"/>
    <property type="match status" value="1"/>
</dbReference>
<gene>
    <name evidence="1" type="ORF">SAMN05661096_03909</name>
</gene>
<dbReference type="InterPro" id="IPR015943">
    <property type="entry name" value="WD40/YVTN_repeat-like_dom_sf"/>
</dbReference>
<name>A0A1X7LEN7_9BACT</name>
<protein>
    <submittedName>
        <fullName evidence="1">Uncharacterized protein</fullName>
    </submittedName>
</protein>
<dbReference type="SUPFAM" id="SSF50998">
    <property type="entry name" value="Quinoprotein alcohol dehydrogenase-like"/>
    <property type="match status" value="1"/>
</dbReference>
<dbReference type="Proteomes" id="UP000193804">
    <property type="component" value="Unassembled WGS sequence"/>
</dbReference>
<organism evidence="1 2">
    <name type="scientific">Marivirga sericea</name>
    <dbReference type="NCBI Taxonomy" id="1028"/>
    <lineage>
        <taxon>Bacteria</taxon>
        <taxon>Pseudomonadati</taxon>
        <taxon>Bacteroidota</taxon>
        <taxon>Cytophagia</taxon>
        <taxon>Cytophagales</taxon>
        <taxon>Marivirgaceae</taxon>
        <taxon>Marivirga</taxon>
    </lineage>
</organism>
<keyword evidence="2" id="KW-1185">Reference proteome</keyword>
<dbReference type="AlphaFoldDB" id="A0A1X7LEN7"/>
<evidence type="ECO:0000313" key="1">
    <source>
        <dbReference type="EMBL" id="SMG52298.1"/>
    </source>
</evidence>
<evidence type="ECO:0000313" key="2">
    <source>
        <dbReference type="Proteomes" id="UP000193804"/>
    </source>
</evidence>
<dbReference type="EMBL" id="FXAW01000010">
    <property type="protein sequence ID" value="SMG52298.1"/>
    <property type="molecule type" value="Genomic_DNA"/>
</dbReference>
<proteinExistence type="predicted"/>
<sequence length="358" mass="42399">MKFKKLDITSIIAKYPSVLTTKGTYDSERIFQFRSLNDCSVLNDYLLNGKFAYHYFPFKLVLTDLKQKHIYVLFDEKKIYREEGEFYLISKMKENVLRYSPSEKVYVSEISGSEIFRYQKPKLNELFFYKNFIIEAEMFHKKQNNWLKCIEPSTGNEKWRLDFEWQIVRCEAYQHLLILDYNHYELRTDKGYEDQMNWENPIKYTIAINAETGDEAWRHNFRYNTIDYENGLVLSGGHTAKSVDMATGKLTRDVTIIPEDLYGYRLRFSDEEGFYYIHHRGSFGKISKTSGNVLWEFDLLDEQGAKRKLTDWLLLGNGKLVLSTLPNHPNGDFTCIFDPEENMEYSNIIDGKRVKPLE</sequence>
<reference evidence="2" key="1">
    <citation type="submission" date="2017-04" db="EMBL/GenBank/DDBJ databases">
        <authorList>
            <person name="Varghese N."/>
            <person name="Submissions S."/>
        </authorList>
    </citation>
    <scope>NUCLEOTIDE SEQUENCE [LARGE SCALE GENOMIC DNA]</scope>
    <source>
        <strain evidence="2">DSM 4125</strain>
    </source>
</reference>
<dbReference type="RefSeq" id="WP_085519026.1">
    <property type="nucleotide sequence ID" value="NZ_FXAW01000010.1"/>
</dbReference>
<dbReference type="InterPro" id="IPR011047">
    <property type="entry name" value="Quinoprotein_ADH-like_sf"/>
</dbReference>
<dbReference type="OrthoDB" id="1446280at2"/>
<accession>A0A1X7LEN7</accession>
<dbReference type="STRING" id="1028.SAMN05661096_03909"/>